<comment type="caution">
    <text evidence="1">The sequence shown here is derived from an EMBL/GenBank/DDBJ whole genome shotgun (WGS) entry which is preliminary data.</text>
</comment>
<dbReference type="EMBL" id="LJJC01000015">
    <property type="protein sequence ID" value="KQL50408.1"/>
    <property type="molecule type" value="Genomic_DNA"/>
</dbReference>
<name>A0A0Q3T8U0_9BACI</name>
<gene>
    <name evidence="1" type="ORF">AN964_22345</name>
</gene>
<keyword evidence="2" id="KW-1185">Reference proteome</keyword>
<dbReference type="Gene3D" id="3.40.630.30">
    <property type="match status" value="1"/>
</dbReference>
<organism evidence="1 2">
    <name type="scientific">Heyndrickxia shackletonii</name>
    <dbReference type="NCBI Taxonomy" id="157838"/>
    <lineage>
        <taxon>Bacteria</taxon>
        <taxon>Bacillati</taxon>
        <taxon>Bacillota</taxon>
        <taxon>Bacilli</taxon>
        <taxon>Bacillales</taxon>
        <taxon>Bacillaceae</taxon>
        <taxon>Heyndrickxia</taxon>
    </lineage>
</organism>
<dbReference type="InterPro" id="IPR016181">
    <property type="entry name" value="Acyl_CoA_acyltransferase"/>
</dbReference>
<sequence>MATNIIIELEKAALQKGANTIGIGVGLFKDYGSAQRLYTKLGYIPDGNGIQYDGKPVQKGTYVFVDDDLVLYYTKKLV</sequence>
<dbReference type="SUPFAM" id="SSF55729">
    <property type="entry name" value="Acyl-CoA N-acyltransferases (Nat)"/>
    <property type="match status" value="1"/>
</dbReference>
<proteinExistence type="predicted"/>
<protein>
    <recommendedName>
        <fullName evidence="3">N-acetyltransferase domain-containing protein</fullName>
    </recommendedName>
</protein>
<dbReference type="AlphaFoldDB" id="A0A0Q3T8U0"/>
<dbReference type="PATRIC" id="fig|157838.3.peg.4900"/>
<dbReference type="Proteomes" id="UP000051888">
    <property type="component" value="Unassembled WGS sequence"/>
</dbReference>
<evidence type="ECO:0000313" key="1">
    <source>
        <dbReference type="EMBL" id="KQL50408.1"/>
    </source>
</evidence>
<reference evidence="1 2" key="1">
    <citation type="submission" date="2015-09" db="EMBL/GenBank/DDBJ databases">
        <title>Genome sequencing project for genomic taxonomy and phylogenomics of Bacillus-like bacteria.</title>
        <authorList>
            <person name="Liu B."/>
            <person name="Wang J."/>
            <person name="Zhu Y."/>
            <person name="Liu G."/>
            <person name="Chen Q."/>
            <person name="Chen Z."/>
            <person name="Lan J."/>
            <person name="Che J."/>
            <person name="Ge C."/>
            <person name="Shi H."/>
            <person name="Pan Z."/>
            <person name="Liu X."/>
        </authorList>
    </citation>
    <scope>NUCLEOTIDE SEQUENCE [LARGE SCALE GENOMIC DNA]</scope>
    <source>
        <strain evidence="1 2">LMG 18435</strain>
    </source>
</reference>
<accession>A0A0Q3T8U0</accession>
<evidence type="ECO:0000313" key="2">
    <source>
        <dbReference type="Proteomes" id="UP000051888"/>
    </source>
</evidence>
<dbReference type="STRING" id="157838.AN964_22345"/>
<evidence type="ECO:0008006" key="3">
    <source>
        <dbReference type="Google" id="ProtNLM"/>
    </source>
</evidence>